<protein>
    <submittedName>
        <fullName evidence="2">Uncharacterized protein</fullName>
    </submittedName>
</protein>
<organism evidence="2 3">
    <name type="scientific">Phialophora macrospora</name>
    <dbReference type="NCBI Taxonomy" id="1851006"/>
    <lineage>
        <taxon>Eukaryota</taxon>
        <taxon>Fungi</taxon>
        <taxon>Dikarya</taxon>
        <taxon>Ascomycota</taxon>
        <taxon>Pezizomycotina</taxon>
        <taxon>Eurotiomycetes</taxon>
        <taxon>Chaetothyriomycetidae</taxon>
        <taxon>Chaetothyriales</taxon>
        <taxon>Herpotrichiellaceae</taxon>
        <taxon>Phialophora</taxon>
    </lineage>
</organism>
<gene>
    <name evidence="2" type="ORF">PV04_01997</name>
</gene>
<dbReference type="HOGENOM" id="CLU_760756_0_0_1"/>
<dbReference type="EMBL" id="KN846956">
    <property type="protein sequence ID" value="KIW73918.1"/>
    <property type="molecule type" value="Genomic_DNA"/>
</dbReference>
<dbReference type="AlphaFoldDB" id="A0A0D2FZH7"/>
<dbReference type="Proteomes" id="UP000054266">
    <property type="component" value="Unassembled WGS sequence"/>
</dbReference>
<reference evidence="2 3" key="1">
    <citation type="submission" date="2015-01" db="EMBL/GenBank/DDBJ databases">
        <title>The Genome Sequence of Capronia semiimmersa CBS27337.</title>
        <authorList>
            <consortium name="The Broad Institute Genomics Platform"/>
            <person name="Cuomo C."/>
            <person name="de Hoog S."/>
            <person name="Gorbushina A."/>
            <person name="Stielow B."/>
            <person name="Teixiera M."/>
            <person name="Abouelleil A."/>
            <person name="Chapman S.B."/>
            <person name="Priest M."/>
            <person name="Young S.K."/>
            <person name="Wortman J."/>
            <person name="Nusbaum C."/>
            <person name="Birren B."/>
        </authorList>
    </citation>
    <scope>NUCLEOTIDE SEQUENCE [LARGE SCALE GENOMIC DNA]</scope>
    <source>
        <strain evidence="2 3">CBS 27337</strain>
    </source>
</reference>
<name>A0A0D2FZH7_9EURO</name>
<feature type="region of interest" description="Disordered" evidence="1">
    <location>
        <begin position="124"/>
        <end position="205"/>
    </location>
</feature>
<accession>A0A0D2FZH7</accession>
<feature type="compositionally biased region" description="Acidic residues" evidence="1">
    <location>
        <begin position="150"/>
        <end position="160"/>
    </location>
</feature>
<keyword evidence="3" id="KW-1185">Reference proteome</keyword>
<feature type="compositionally biased region" description="Basic and acidic residues" evidence="1">
    <location>
        <begin position="131"/>
        <end position="141"/>
    </location>
</feature>
<evidence type="ECO:0000256" key="1">
    <source>
        <dbReference type="SAM" id="MobiDB-lite"/>
    </source>
</evidence>
<proteinExistence type="predicted"/>
<evidence type="ECO:0000313" key="3">
    <source>
        <dbReference type="Proteomes" id="UP000054266"/>
    </source>
</evidence>
<evidence type="ECO:0000313" key="2">
    <source>
        <dbReference type="EMBL" id="KIW73918.1"/>
    </source>
</evidence>
<feature type="compositionally biased region" description="Basic and acidic residues" evidence="1">
    <location>
        <begin position="163"/>
        <end position="173"/>
    </location>
</feature>
<sequence>MLNPARPRVQRNEEFFRYYNHNRRRVLRSRQAIATALGLVGVSAGQVNDIFISAASIWTRNSGTASNFVPRSAATMWRFEGSVAELRSAHPEVFQMACWGQEETAFVHHAAADAIIWIINEGNRRRRPRRSREAQEQRESGDEGGSPDQDPAEMDDDDAMGVDGREHEHEHEPATSSSSPRVKAKGASSTTRTNATPPPISIGVWSTREGRPLFTCPLEDVLATQPDAVAGAGTATGGAPTHIYMPSFRTLEDRARRTIPPGTPTPDINGHLQFVYVAPDGTNSSFISQEVLKLEWDDWRRVVGIPRAGTATATGTRMFCLWVRDCVTEAAHPRSLVPNKYGAWGWEYDALLNGPRFVKLPLPL</sequence>